<gene>
    <name evidence="2" type="ORF">F6V30_02930</name>
</gene>
<feature type="chain" id="PRO_5046029555" evidence="1">
    <location>
        <begin position="20"/>
        <end position="484"/>
    </location>
</feature>
<dbReference type="EMBL" id="VZRA01000001">
    <property type="protein sequence ID" value="KAB0671547.1"/>
    <property type="molecule type" value="Genomic_DNA"/>
</dbReference>
<reference evidence="2 3" key="1">
    <citation type="journal article" date="2020" name="Microorganisms">
        <title>Description of Three Novel Members in the Family Geobacteraceae, Oryzomonas japonicum gen. nov., sp. nov., Oryzomonas sagensis sp. nov., and Oryzomonas ruber sp. nov.</title>
        <authorList>
            <person name="Xu Z."/>
            <person name="Masuda Y."/>
            <person name="Hayakawa C."/>
            <person name="Ushijima N."/>
            <person name="Kawano K."/>
            <person name="Shiratori Y."/>
            <person name="Senoo K."/>
            <person name="Itoh H."/>
        </authorList>
    </citation>
    <scope>NUCLEOTIDE SEQUENCE [LARGE SCALE GENOMIC DNA]</scope>
    <source>
        <strain evidence="2 3">Red100</strain>
    </source>
</reference>
<keyword evidence="3" id="KW-1185">Reference proteome</keyword>
<keyword evidence="1" id="KW-0732">Signal</keyword>
<organism evidence="2 3">
    <name type="scientific">Oryzomonas sagensis</name>
    <dbReference type="NCBI Taxonomy" id="2603857"/>
    <lineage>
        <taxon>Bacteria</taxon>
        <taxon>Pseudomonadati</taxon>
        <taxon>Thermodesulfobacteriota</taxon>
        <taxon>Desulfuromonadia</taxon>
        <taxon>Geobacterales</taxon>
        <taxon>Geobacteraceae</taxon>
        <taxon>Oryzomonas</taxon>
    </lineage>
</organism>
<protein>
    <submittedName>
        <fullName evidence="2">Uncharacterized protein</fullName>
    </submittedName>
</protein>
<accession>A0ABQ6TS66</accession>
<evidence type="ECO:0000256" key="1">
    <source>
        <dbReference type="SAM" id="SignalP"/>
    </source>
</evidence>
<name>A0ABQ6TS66_9BACT</name>
<sequence>MRKTFVHCLSILLVSTALAHGEGNAGPAETPPPVPSGTIATFWPLFDYRSSPATGYSNLSILGPLFKHEHNGDTTRTAVRPLFFKQSTPGAAESDILYPLASTGSGETGSDTQVLHLFQKHTERAGTAEERHSSMLFPFYISGTSDKYGPYTSVFPLYGDIYERFWRDEYHYVLFPLYGRTVKRGTTSINWLYPIFNSVSGEKESGFAVWPLYGQSRKEGVYDKRFALWPIYSDEHLGQDTNNPTRSLNLLPFYASSESPQRSSTHIPWPLCGVVRDGAGTVVERDFFWPFWMTATGATSSTERFIPFYAESKTKEGSSRWVMWPIYRRATIDSPLFRQEKTSLFYFLFHRSDEAWPQAGKDRAQSAFWPLYAWKRDENGLRTLSMPALVEPVIWNEGVERNLAPLWRLFISTWDDKGDGATSILWNLFWREKRGNESAWELSPLVSYRSAREGSEFKLLKGLFGYAADKGGTSLSIFWIPFGI</sequence>
<evidence type="ECO:0000313" key="3">
    <source>
        <dbReference type="Proteomes" id="UP000798046"/>
    </source>
</evidence>
<feature type="signal peptide" evidence="1">
    <location>
        <begin position="1"/>
        <end position="19"/>
    </location>
</feature>
<proteinExistence type="predicted"/>
<dbReference type="RefSeq" id="WP_151154999.1">
    <property type="nucleotide sequence ID" value="NZ_VZRA01000001.1"/>
</dbReference>
<evidence type="ECO:0000313" key="2">
    <source>
        <dbReference type="EMBL" id="KAB0671547.1"/>
    </source>
</evidence>
<dbReference type="Proteomes" id="UP000798046">
    <property type="component" value="Unassembled WGS sequence"/>
</dbReference>
<comment type="caution">
    <text evidence="2">The sequence shown here is derived from an EMBL/GenBank/DDBJ whole genome shotgun (WGS) entry which is preliminary data.</text>
</comment>